<keyword evidence="1" id="KW-0812">Transmembrane</keyword>
<dbReference type="Proteomes" id="UP001464891">
    <property type="component" value="Unassembled WGS sequence"/>
</dbReference>
<proteinExistence type="predicted"/>
<comment type="caution">
    <text evidence="3">The sequence shown here is derived from an EMBL/GenBank/DDBJ whole genome shotgun (WGS) entry which is preliminary data.</text>
</comment>
<dbReference type="PROSITE" id="PS50006">
    <property type="entry name" value="FHA_DOMAIN"/>
    <property type="match status" value="1"/>
</dbReference>
<dbReference type="InterPro" id="IPR008984">
    <property type="entry name" value="SMAD_FHA_dom_sf"/>
</dbReference>
<dbReference type="RefSeq" id="WP_190436330.1">
    <property type="nucleotide sequence ID" value="NZ_JAMPKM010000020.1"/>
</dbReference>
<evidence type="ECO:0000256" key="1">
    <source>
        <dbReference type="SAM" id="Phobius"/>
    </source>
</evidence>
<keyword evidence="4" id="KW-1185">Reference proteome</keyword>
<accession>A0ABV0JE97</accession>
<dbReference type="SUPFAM" id="SSF49879">
    <property type="entry name" value="SMAD/FHA domain"/>
    <property type="match status" value="1"/>
</dbReference>
<feature type="transmembrane region" description="Helical" evidence="1">
    <location>
        <begin position="143"/>
        <end position="164"/>
    </location>
</feature>
<evidence type="ECO:0000313" key="3">
    <source>
        <dbReference type="EMBL" id="MEP0820108.1"/>
    </source>
</evidence>
<dbReference type="EMBL" id="JAMPKM010000020">
    <property type="protein sequence ID" value="MEP0820108.1"/>
    <property type="molecule type" value="Genomic_DNA"/>
</dbReference>
<dbReference type="SMART" id="SM00240">
    <property type="entry name" value="FHA"/>
    <property type="match status" value="1"/>
</dbReference>
<keyword evidence="1" id="KW-0472">Membrane</keyword>
<organism evidence="3 4">
    <name type="scientific">Trichocoleus desertorum GB2-A4</name>
    <dbReference type="NCBI Taxonomy" id="2933944"/>
    <lineage>
        <taxon>Bacteria</taxon>
        <taxon>Bacillati</taxon>
        <taxon>Cyanobacteriota</taxon>
        <taxon>Cyanophyceae</taxon>
        <taxon>Leptolyngbyales</taxon>
        <taxon>Trichocoleusaceae</taxon>
        <taxon>Trichocoleus</taxon>
    </lineage>
</organism>
<evidence type="ECO:0000313" key="4">
    <source>
        <dbReference type="Proteomes" id="UP001464891"/>
    </source>
</evidence>
<gene>
    <name evidence="3" type="ORF">NC998_23670</name>
</gene>
<dbReference type="Pfam" id="PF00498">
    <property type="entry name" value="FHA"/>
    <property type="match status" value="1"/>
</dbReference>
<sequence>MSTDESVYVQLVWEDTASGEVQQPLLAAPIAIGRERDQMPENLGDKPISHLELAHKEVSRFHTLITVANSQLYITDRSANGTFLNGRAIRPGSHPFSSKDTIRIGPYKIIATVMGEGDPNATALNRERTHFDQQPSALHKNTMVIWLIGGIVLLLMGVGAWGLVSTLLERSRPQVPETPAPTRPAPNS</sequence>
<protein>
    <submittedName>
        <fullName evidence="3">FHA domain-containing protein</fullName>
    </submittedName>
</protein>
<keyword evidence="1" id="KW-1133">Transmembrane helix</keyword>
<feature type="domain" description="FHA" evidence="2">
    <location>
        <begin position="30"/>
        <end position="89"/>
    </location>
</feature>
<reference evidence="3 4" key="1">
    <citation type="submission" date="2022-04" db="EMBL/GenBank/DDBJ databases">
        <title>Positive selection, recombination, and allopatry shape intraspecific diversity of widespread and dominant cyanobacteria.</title>
        <authorList>
            <person name="Wei J."/>
            <person name="Shu W."/>
            <person name="Hu C."/>
        </authorList>
    </citation>
    <scope>NUCLEOTIDE SEQUENCE [LARGE SCALE GENOMIC DNA]</scope>
    <source>
        <strain evidence="3 4">GB2-A4</strain>
    </source>
</reference>
<evidence type="ECO:0000259" key="2">
    <source>
        <dbReference type="PROSITE" id="PS50006"/>
    </source>
</evidence>
<name>A0ABV0JE97_9CYAN</name>
<dbReference type="Gene3D" id="2.60.200.20">
    <property type="match status" value="1"/>
</dbReference>
<dbReference type="CDD" id="cd00060">
    <property type="entry name" value="FHA"/>
    <property type="match status" value="1"/>
</dbReference>
<dbReference type="InterPro" id="IPR000253">
    <property type="entry name" value="FHA_dom"/>
</dbReference>